<dbReference type="Pfam" id="PF00665">
    <property type="entry name" value="rve"/>
    <property type="match status" value="1"/>
</dbReference>
<dbReference type="PROSITE" id="PS50994">
    <property type="entry name" value="INTEGRASE"/>
    <property type="match status" value="1"/>
</dbReference>
<sequence length="118" mass="13363">MDFVVGLPRTSRGRDSIWVIVDRLTNSAHFIPVNTSYSAERLARIFIRQVVRIHGVPVSIISDRGHQFTSSFWRPFQDELGTSVDLSTTFHPQTDGQSERTIQVLEDMLRACVIDFGG</sequence>
<dbReference type="AlphaFoldDB" id="A0AAF0V4N7"/>
<organism evidence="2 3">
    <name type="scientific">Solanum verrucosum</name>
    <dbReference type="NCBI Taxonomy" id="315347"/>
    <lineage>
        <taxon>Eukaryota</taxon>
        <taxon>Viridiplantae</taxon>
        <taxon>Streptophyta</taxon>
        <taxon>Embryophyta</taxon>
        <taxon>Tracheophyta</taxon>
        <taxon>Spermatophyta</taxon>
        <taxon>Magnoliopsida</taxon>
        <taxon>eudicotyledons</taxon>
        <taxon>Gunneridae</taxon>
        <taxon>Pentapetalae</taxon>
        <taxon>asterids</taxon>
        <taxon>lamiids</taxon>
        <taxon>Solanales</taxon>
        <taxon>Solanaceae</taxon>
        <taxon>Solanoideae</taxon>
        <taxon>Solaneae</taxon>
        <taxon>Solanum</taxon>
    </lineage>
</organism>
<dbReference type="PANTHER" id="PTHR35046:SF9">
    <property type="entry name" value="RNA-DIRECTED DNA POLYMERASE"/>
    <property type="match status" value="1"/>
</dbReference>
<name>A0AAF0V4N7_SOLVR</name>
<dbReference type="InterPro" id="IPR012337">
    <property type="entry name" value="RNaseH-like_sf"/>
</dbReference>
<reference evidence="2" key="1">
    <citation type="submission" date="2023-08" db="EMBL/GenBank/DDBJ databases">
        <title>A de novo genome assembly of Solanum verrucosum Schlechtendal, a Mexican diploid species geographically isolated from the other diploid A-genome species in potato relatives.</title>
        <authorList>
            <person name="Hosaka K."/>
        </authorList>
    </citation>
    <scope>NUCLEOTIDE SEQUENCE</scope>
    <source>
        <tissue evidence="2">Young leaves</tissue>
    </source>
</reference>
<dbReference type="SUPFAM" id="SSF53098">
    <property type="entry name" value="Ribonuclease H-like"/>
    <property type="match status" value="1"/>
</dbReference>
<dbReference type="Gene3D" id="3.30.420.10">
    <property type="entry name" value="Ribonuclease H-like superfamily/Ribonuclease H"/>
    <property type="match status" value="1"/>
</dbReference>
<dbReference type="EMBL" id="CP133623">
    <property type="protein sequence ID" value="WMV58222.1"/>
    <property type="molecule type" value="Genomic_DNA"/>
</dbReference>
<dbReference type="GO" id="GO:0003676">
    <property type="term" value="F:nucleic acid binding"/>
    <property type="evidence" value="ECO:0007669"/>
    <property type="project" value="InterPro"/>
</dbReference>
<dbReference type="InterPro" id="IPR036397">
    <property type="entry name" value="RNaseH_sf"/>
</dbReference>
<dbReference type="Proteomes" id="UP001234989">
    <property type="component" value="Chromosome 12"/>
</dbReference>
<dbReference type="InterPro" id="IPR001584">
    <property type="entry name" value="Integrase_cat-core"/>
</dbReference>
<evidence type="ECO:0000313" key="2">
    <source>
        <dbReference type="EMBL" id="WMV58222.1"/>
    </source>
</evidence>
<protein>
    <recommendedName>
        <fullName evidence="1">Integrase catalytic domain-containing protein</fullName>
    </recommendedName>
</protein>
<dbReference type="PANTHER" id="PTHR35046">
    <property type="entry name" value="ZINC KNUCKLE (CCHC-TYPE) FAMILY PROTEIN"/>
    <property type="match status" value="1"/>
</dbReference>
<evidence type="ECO:0000313" key="3">
    <source>
        <dbReference type="Proteomes" id="UP001234989"/>
    </source>
</evidence>
<dbReference type="GO" id="GO:0015074">
    <property type="term" value="P:DNA integration"/>
    <property type="evidence" value="ECO:0007669"/>
    <property type="project" value="InterPro"/>
</dbReference>
<keyword evidence="3" id="KW-1185">Reference proteome</keyword>
<accession>A0AAF0V4N7</accession>
<evidence type="ECO:0000259" key="1">
    <source>
        <dbReference type="PROSITE" id="PS50994"/>
    </source>
</evidence>
<gene>
    <name evidence="2" type="ORF">MTR67_051607</name>
</gene>
<feature type="domain" description="Integrase catalytic" evidence="1">
    <location>
        <begin position="1"/>
        <end position="118"/>
    </location>
</feature>
<proteinExistence type="predicted"/>